<evidence type="ECO:0000313" key="3">
    <source>
        <dbReference type="Proteomes" id="UP001165293"/>
    </source>
</evidence>
<protein>
    <submittedName>
        <fullName evidence="2">DUF1120 domain-containing protein</fullName>
    </submittedName>
</protein>
<dbReference type="Pfam" id="PF06551">
    <property type="entry name" value="DUF1120"/>
    <property type="match status" value="1"/>
</dbReference>
<sequence length="215" mass="22094">MKLQHSLLAAALLAAVSTSAHAQSTGVVTLGGTIVPSTCTVTLSNGGVYNIGDIDASTLNQATVKDLAFFDQAAEIRCSGPTQFALTAADNKDGTEANPQNFTFGLGQTTTGAKIGHFKLHVVPASVIVDGSAGTMIQSTNLSTWATLNPPWWVQASSAGAARYRAFGSAASGPVAATTVDFTLQVTPSINSRNALQLTGQETMDGSATITIEYI</sequence>
<feature type="signal peptide" evidence="1">
    <location>
        <begin position="1"/>
        <end position="22"/>
    </location>
</feature>
<name>A0ABS8JGR5_9GAMM</name>
<feature type="chain" id="PRO_5045135580" evidence="1">
    <location>
        <begin position="23"/>
        <end position="215"/>
    </location>
</feature>
<comment type="caution">
    <text evidence="2">The sequence shown here is derived from an EMBL/GenBank/DDBJ whole genome shotgun (WGS) entry which is preliminary data.</text>
</comment>
<dbReference type="RefSeq" id="WP_230526371.1">
    <property type="nucleotide sequence ID" value="NZ_JAJGAK010000001.1"/>
</dbReference>
<evidence type="ECO:0000313" key="2">
    <source>
        <dbReference type="EMBL" id="MCC8362793.1"/>
    </source>
</evidence>
<evidence type="ECO:0000256" key="1">
    <source>
        <dbReference type="SAM" id="SignalP"/>
    </source>
</evidence>
<keyword evidence="1" id="KW-0732">Signal</keyword>
<reference evidence="2" key="1">
    <citation type="submission" date="2021-10" db="EMBL/GenBank/DDBJ databases">
        <authorList>
            <person name="Lyu M."/>
            <person name="Wang X."/>
            <person name="Meng X."/>
            <person name="Xu K."/>
        </authorList>
    </citation>
    <scope>NUCLEOTIDE SEQUENCE</scope>
    <source>
        <strain evidence="2">A6</strain>
    </source>
</reference>
<dbReference type="EMBL" id="JAJGAK010000001">
    <property type="protein sequence ID" value="MCC8362793.1"/>
    <property type="molecule type" value="Genomic_DNA"/>
</dbReference>
<dbReference type="InterPro" id="IPR010546">
    <property type="entry name" value="DUF1120"/>
</dbReference>
<keyword evidence="3" id="KW-1185">Reference proteome</keyword>
<organism evidence="2 3">
    <name type="scientific">Noviluteimonas lactosilytica</name>
    <dbReference type="NCBI Taxonomy" id="2888523"/>
    <lineage>
        <taxon>Bacteria</taxon>
        <taxon>Pseudomonadati</taxon>
        <taxon>Pseudomonadota</taxon>
        <taxon>Gammaproteobacteria</taxon>
        <taxon>Lysobacterales</taxon>
        <taxon>Lysobacteraceae</taxon>
        <taxon>Noviluteimonas</taxon>
    </lineage>
</organism>
<accession>A0ABS8JGR5</accession>
<gene>
    <name evidence="2" type="ORF">LK996_06850</name>
</gene>
<proteinExistence type="predicted"/>
<dbReference type="Proteomes" id="UP001165293">
    <property type="component" value="Unassembled WGS sequence"/>
</dbReference>